<dbReference type="Gene3D" id="1.10.3210.10">
    <property type="entry name" value="Hypothetical protein af1432"/>
    <property type="match status" value="1"/>
</dbReference>
<sequence length="458" mass="52721">MATKEDLLTRNEELIKTNQRLNEQLKSLIHKNDELTAAIMELEKEAKKKKKKGDDTFKAKGITVLFIEVQGHKDIIEDDSSSKRLYDKLDEIYLKFDEIANKHKADTVKVLGDYYVCAGGIAEKNTTNPIDIALVALEINDYLHSIYEEYQKEGKAFWNLRVGIHSGNGMVTVKGNKNKSYSLTGEVINTVPRIASMSEPGEIYISDYTYELIKSYFSCDYVADLPAKYRGSLGLYKLKRIKKIYSADRKIGVVPNRQFTLKYLFRQFEDIQRKVLDYLQENLPEHLYYHNYAHTIDVTNQAELIGIGEGISDEDLLIVKTAALFHDTGHVIQSPNHEHYSTEIARDWLPKYGYLPDQIDRICEIIMATQLPPEPKNLLEEIICDSDLDYLGRVDFVPGSNLLFKELKAMGVIDNINDWNKMQVKFLSGHQFFTATSQRLREVNKQSQIERIEKLIED</sequence>
<dbReference type="InterPro" id="IPR001054">
    <property type="entry name" value="A/G_cyclase"/>
</dbReference>
<dbReference type="EMBL" id="OU015584">
    <property type="protein sequence ID" value="CAG5082131.1"/>
    <property type="molecule type" value="Genomic_DNA"/>
</dbReference>
<dbReference type="SMART" id="SM00471">
    <property type="entry name" value="HDc"/>
    <property type="match status" value="1"/>
</dbReference>
<dbReference type="GO" id="GO:0004016">
    <property type="term" value="F:adenylate cyclase activity"/>
    <property type="evidence" value="ECO:0007669"/>
    <property type="project" value="UniProtKB-ARBA"/>
</dbReference>
<proteinExistence type="predicted"/>
<keyword evidence="1" id="KW-0175">Coiled coil</keyword>
<keyword evidence="4" id="KW-1185">Reference proteome</keyword>
<dbReference type="CDD" id="cd07302">
    <property type="entry name" value="CHD"/>
    <property type="match status" value="1"/>
</dbReference>
<dbReference type="RefSeq" id="WP_258542007.1">
    <property type="nucleotide sequence ID" value="NZ_OU015584.1"/>
</dbReference>
<dbReference type="InterPro" id="IPR003607">
    <property type="entry name" value="HD/PDEase_dom"/>
</dbReference>
<evidence type="ECO:0000259" key="2">
    <source>
        <dbReference type="PROSITE" id="PS50125"/>
    </source>
</evidence>
<dbReference type="PANTHER" id="PTHR45655:SF13">
    <property type="entry name" value="SOLUBLE GUANYLATE CYCLASE GCY-32-RELATED"/>
    <property type="match status" value="1"/>
</dbReference>
<organism evidence="3 4">
    <name type="scientific">Parvicella tangerina</name>
    <dbReference type="NCBI Taxonomy" id="2829795"/>
    <lineage>
        <taxon>Bacteria</taxon>
        <taxon>Pseudomonadati</taxon>
        <taxon>Bacteroidota</taxon>
        <taxon>Flavobacteriia</taxon>
        <taxon>Flavobacteriales</taxon>
        <taxon>Parvicellaceae</taxon>
        <taxon>Parvicella</taxon>
    </lineage>
</organism>
<dbReference type="GO" id="GO:0004383">
    <property type="term" value="F:guanylate cyclase activity"/>
    <property type="evidence" value="ECO:0007669"/>
    <property type="project" value="TreeGrafter"/>
</dbReference>
<dbReference type="SUPFAM" id="SSF109604">
    <property type="entry name" value="HD-domain/PDEase-like"/>
    <property type="match status" value="1"/>
</dbReference>
<dbReference type="PROSITE" id="PS50125">
    <property type="entry name" value="GUANYLATE_CYCLASE_2"/>
    <property type="match status" value="1"/>
</dbReference>
<feature type="coiled-coil region" evidence="1">
    <location>
        <begin position="4"/>
        <end position="52"/>
    </location>
</feature>
<dbReference type="Proteomes" id="UP000683507">
    <property type="component" value="Chromosome"/>
</dbReference>
<dbReference type="SUPFAM" id="SSF55073">
    <property type="entry name" value="Nucleotide cyclase"/>
    <property type="match status" value="1"/>
</dbReference>
<feature type="domain" description="Guanylate cyclase" evidence="2">
    <location>
        <begin position="63"/>
        <end position="195"/>
    </location>
</feature>
<dbReference type="KEGG" id="ptan:CRYO30217_01816"/>
<dbReference type="InterPro" id="IPR006674">
    <property type="entry name" value="HD_domain"/>
</dbReference>
<evidence type="ECO:0000313" key="4">
    <source>
        <dbReference type="Proteomes" id="UP000683507"/>
    </source>
</evidence>
<dbReference type="GO" id="GO:0008074">
    <property type="term" value="C:guanylate cyclase complex, soluble"/>
    <property type="evidence" value="ECO:0007669"/>
    <property type="project" value="TreeGrafter"/>
</dbReference>
<dbReference type="AlphaFoldDB" id="A0A916JMU1"/>
<evidence type="ECO:0000313" key="3">
    <source>
        <dbReference type="EMBL" id="CAG5082131.1"/>
    </source>
</evidence>
<dbReference type="GO" id="GO:0019934">
    <property type="term" value="P:cGMP-mediated signaling"/>
    <property type="evidence" value="ECO:0007669"/>
    <property type="project" value="TreeGrafter"/>
</dbReference>
<dbReference type="Pfam" id="PF00211">
    <property type="entry name" value="Guanylate_cyc"/>
    <property type="match status" value="1"/>
</dbReference>
<reference evidence="3" key="1">
    <citation type="submission" date="2021-04" db="EMBL/GenBank/DDBJ databases">
        <authorList>
            <person name="Rodrigo-Torres L."/>
            <person name="Arahal R. D."/>
            <person name="Lucena T."/>
        </authorList>
    </citation>
    <scope>NUCLEOTIDE SEQUENCE</scope>
    <source>
        <strain evidence="3">AS29M-1</strain>
    </source>
</reference>
<protein>
    <recommendedName>
        <fullName evidence="2">Guanylate cyclase domain-containing protein</fullName>
    </recommendedName>
</protein>
<dbReference type="PANTHER" id="PTHR45655">
    <property type="entry name" value="GUANYLATE CYCLASE SOLUBLE SUBUNIT BETA-2"/>
    <property type="match status" value="1"/>
</dbReference>
<dbReference type="CDD" id="cd00077">
    <property type="entry name" value="HDc"/>
    <property type="match status" value="1"/>
</dbReference>
<gene>
    <name evidence="3" type="ORF">CRYO30217_01816</name>
</gene>
<dbReference type="InterPro" id="IPR029787">
    <property type="entry name" value="Nucleotide_cyclase"/>
</dbReference>
<dbReference type="SMART" id="SM00044">
    <property type="entry name" value="CYCc"/>
    <property type="match status" value="1"/>
</dbReference>
<dbReference type="GO" id="GO:0070482">
    <property type="term" value="P:response to oxygen levels"/>
    <property type="evidence" value="ECO:0007669"/>
    <property type="project" value="TreeGrafter"/>
</dbReference>
<dbReference type="Pfam" id="PF01966">
    <property type="entry name" value="HD"/>
    <property type="match status" value="1"/>
</dbReference>
<evidence type="ECO:0000256" key="1">
    <source>
        <dbReference type="SAM" id="Coils"/>
    </source>
</evidence>
<dbReference type="Gene3D" id="3.30.70.1230">
    <property type="entry name" value="Nucleotide cyclase"/>
    <property type="match status" value="1"/>
</dbReference>
<name>A0A916JMU1_9FLAO</name>
<accession>A0A916JMU1</accession>